<evidence type="ECO:0000313" key="2">
    <source>
        <dbReference type="EMBL" id="KAG5929926.1"/>
    </source>
</evidence>
<reference evidence="2 3" key="1">
    <citation type="journal article" date="2020" name="bioRxiv">
        <title>Whole genome comparisons of ergot fungi reveals the divergence and evolution of species within the genus Claviceps are the result of varying mechanisms driving genome evolution and host range expansion.</title>
        <authorList>
            <person name="Wyka S.A."/>
            <person name="Mondo S.J."/>
            <person name="Liu M."/>
            <person name="Dettman J."/>
            <person name="Nalam V."/>
            <person name="Broders K.D."/>
        </authorList>
    </citation>
    <scope>NUCLEOTIDE SEQUENCE [LARGE SCALE GENOMIC DNA]</scope>
    <source>
        <strain evidence="2 3">CCC 1485</strain>
    </source>
</reference>
<evidence type="ECO:0000313" key="3">
    <source>
        <dbReference type="Proteomes" id="UP000706124"/>
    </source>
</evidence>
<protein>
    <submittedName>
        <fullName evidence="2">Uncharacterized protein</fullName>
    </submittedName>
</protein>
<dbReference type="Proteomes" id="UP000706124">
    <property type="component" value="Unassembled WGS sequence"/>
</dbReference>
<evidence type="ECO:0000256" key="1">
    <source>
        <dbReference type="SAM" id="MobiDB-lite"/>
    </source>
</evidence>
<dbReference type="EMBL" id="SRPO01000794">
    <property type="protein sequence ID" value="KAG5929926.1"/>
    <property type="molecule type" value="Genomic_DNA"/>
</dbReference>
<gene>
    <name evidence="2" type="ORF">E4U60_007239</name>
</gene>
<sequence>ARNIEVQQPVHVNRIEGIDKPHVTRIDEDDNLQVTRIEETSNLHNRVESHHTNPVKHHGVREGAQEIRMPIRTLPQTTRQTRIPAQEVQFHDPNDNRIIQEQTEQVYRRNQMEEAPRQRVYKENIGPLSAM</sequence>
<feature type="compositionally biased region" description="Basic and acidic residues" evidence="1">
    <location>
        <begin position="42"/>
        <end position="51"/>
    </location>
</feature>
<accession>A0A9P7M5B0</accession>
<feature type="region of interest" description="Disordered" evidence="1">
    <location>
        <begin position="42"/>
        <end position="66"/>
    </location>
</feature>
<dbReference type="AlphaFoldDB" id="A0A9P7M5B0"/>
<keyword evidence="3" id="KW-1185">Reference proteome</keyword>
<name>A0A9P7M5B0_9HYPO</name>
<organism evidence="2 3">
    <name type="scientific">Claviceps pazoutovae</name>
    <dbReference type="NCBI Taxonomy" id="1649127"/>
    <lineage>
        <taxon>Eukaryota</taxon>
        <taxon>Fungi</taxon>
        <taxon>Dikarya</taxon>
        <taxon>Ascomycota</taxon>
        <taxon>Pezizomycotina</taxon>
        <taxon>Sordariomycetes</taxon>
        <taxon>Hypocreomycetidae</taxon>
        <taxon>Hypocreales</taxon>
        <taxon>Clavicipitaceae</taxon>
        <taxon>Claviceps</taxon>
    </lineage>
</organism>
<comment type="caution">
    <text evidence="2">The sequence shown here is derived from an EMBL/GenBank/DDBJ whole genome shotgun (WGS) entry which is preliminary data.</text>
</comment>
<proteinExistence type="predicted"/>
<feature type="non-terminal residue" evidence="2">
    <location>
        <position position="1"/>
    </location>
</feature>